<evidence type="ECO:0000256" key="2">
    <source>
        <dbReference type="ARBA" id="ARBA00023002"/>
    </source>
</evidence>
<evidence type="ECO:0000256" key="3">
    <source>
        <dbReference type="RuleBase" id="RU000363"/>
    </source>
</evidence>
<evidence type="ECO:0000259" key="4">
    <source>
        <dbReference type="SMART" id="SM00822"/>
    </source>
</evidence>
<sequence>MTTIGFEGRVAVVTGAGGGLGRAHALLLASRGARVVVNDLGGSVRGAGGSLTAAQRVVQEIEALGGQAIANGDDVATREGAQQLVDAAVQAFGRVDVLINNAGILRDKTLAKMEPADFEAVVRVHLLGSAWCSQAAWPVMAQQQYGRIVMTTSAAGLYGNFGQSNYGAAKLGIVGLMNTLKHEGAKFGIRVNTVAPVALTRMTEDLPFARMLSEAVPERVAAGVAFLASEACQFTGQILSAGAGYFSLVQMIEGRGVHAPAGQATPEFVAAHWGEIADMSQAKPYDSAGDALVAAFAPR</sequence>
<dbReference type="PRINTS" id="PR00080">
    <property type="entry name" value="SDRFAMILY"/>
</dbReference>
<comment type="caution">
    <text evidence="5">The sequence shown here is derived from an EMBL/GenBank/DDBJ whole genome shotgun (WGS) entry which is preliminary data.</text>
</comment>
<comment type="similarity">
    <text evidence="1 3">Belongs to the short-chain dehydrogenases/reductases (SDR) family.</text>
</comment>
<proteinExistence type="inferred from homology"/>
<dbReference type="Proteomes" id="UP000521868">
    <property type="component" value="Unassembled WGS sequence"/>
</dbReference>
<dbReference type="Pfam" id="PF00106">
    <property type="entry name" value="adh_short"/>
    <property type="match status" value="1"/>
</dbReference>
<dbReference type="PANTHER" id="PTHR45024:SF2">
    <property type="entry name" value="SCP2 DOMAIN-CONTAINING PROTEIN"/>
    <property type="match status" value="1"/>
</dbReference>
<dbReference type="Gene3D" id="3.40.50.720">
    <property type="entry name" value="NAD(P)-binding Rossmann-like Domain"/>
    <property type="match status" value="1"/>
</dbReference>
<dbReference type="PANTHER" id="PTHR45024">
    <property type="entry name" value="DEHYDROGENASES, SHORT CHAIN"/>
    <property type="match status" value="1"/>
</dbReference>
<dbReference type="PRINTS" id="PR00081">
    <property type="entry name" value="GDHRDH"/>
</dbReference>
<dbReference type="AlphaFoldDB" id="A0A7X6DFN2"/>
<dbReference type="InterPro" id="IPR057326">
    <property type="entry name" value="KR_dom"/>
</dbReference>
<dbReference type="InterPro" id="IPR002347">
    <property type="entry name" value="SDR_fam"/>
</dbReference>
<dbReference type="InterPro" id="IPR051687">
    <property type="entry name" value="Peroxisomal_Beta-Oxidation"/>
</dbReference>
<name>A0A7X6DFN2_9BURK</name>
<dbReference type="SUPFAM" id="SSF51735">
    <property type="entry name" value="NAD(P)-binding Rossmann-fold domains"/>
    <property type="match status" value="1"/>
</dbReference>
<keyword evidence="2" id="KW-0560">Oxidoreductase</keyword>
<evidence type="ECO:0000313" key="5">
    <source>
        <dbReference type="EMBL" id="NKE66305.1"/>
    </source>
</evidence>
<evidence type="ECO:0000313" key="6">
    <source>
        <dbReference type="Proteomes" id="UP000521868"/>
    </source>
</evidence>
<dbReference type="RefSeq" id="WP_168107419.1">
    <property type="nucleotide sequence ID" value="NZ_VTOX01000003.1"/>
</dbReference>
<organism evidence="5 6">
    <name type="scientific">Ramlibacter lithotrophicus</name>
    <dbReference type="NCBI Taxonomy" id="2606681"/>
    <lineage>
        <taxon>Bacteria</taxon>
        <taxon>Pseudomonadati</taxon>
        <taxon>Pseudomonadota</taxon>
        <taxon>Betaproteobacteria</taxon>
        <taxon>Burkholderiales</taxon>
        <taxon>Comamonadaceae</taxon>
        <taxon>Ramlibacter</taxon>
    </lineage>
</organism>
<accession>A0A7X6DFN2</accession>
<dbReference type="GO" id="GO:0016491">
    <property type="term" value="F:oxidoreductase activity"/>
    <property type="evidence" value="ECO:0007669"/>
    <property type="project" value="UniProtKB-KW"/>
</dbReference>
<protein>
    <submittedName>
        <fullName evidence="5">SDR family NAD(P)-dependent oxidoreductase</fullName>
    </submittedName>
</protein>
<reference evidence="5 6" key="1">
    <citation type="journal article" date="2020" name="Nature">
        <title>Bacterial chemolithoautotrophy via manganese oxidation.</title>
        <authorList>
            <person name="Yu H."/>
            <person name="Leadbetter J.R."/>
        </authorList>
    </citation>
    <scope>NUCLEOTIDE SEQUENCE [LARGE SCALE GENOMIC DNA]</scope>
    <source>
        <strain evidence="5 6">RBP-1</strain>
    </source>
</reference>
<gene>
    <name evidence="5" type="ORF">RAMLITH_10780</name>
</gene>
<keyword evidence="6" id="KW-1185">Reference proteome</keyword>
<dbReference type="EMBL" id="VTOX01000003">
    <property type="protein sequence ID" value="NKE66305.1"/>
    <property type="molecule type" value="Genomic_DNA"/>
</dbReference>
<feature type="domain" description="Ketoreductase" evidence="4">
    <location>
        <begin position="9"/>
        <end position="205"/>
    </location>
</feature>
<dbReference type="InterPro" id="IPR036291">
    <property type="entry name" value="NAD(P)-bd_dom_sf"/>
</dbReference>
<dbReference type="SMART" id="SM00822">
    <property type="entry name" value="PKS_KR"/>
    <property type="match status" value="1"/>
</dbReference>
<evidence type="ECO:0000256" key="1">
    <source>
        <dbReference type="ARBA" id="ARBA00006484"/>
    </source>
</evidence>